<protein>
    <recommendedName>
        <fullName evidence="2">SH3b domain-containing protein</fullName>
    </recommendedName>
</protein>
<proteinExistence type="predicted"/>
<gene>
    <name evidence="1" type="ORF">LCGC14_1470950</name>
</gene>
<evidence type="ECO:0000313" key="1">
    <source>
        <dbReference type="EMBL" id="KKM67461.1"/>
    </source>
</evidence>
<dbReference type="AlphaFoldDB" id="A0A0F9JYD1"/>
<organism evidence="1">
    <name type="scientific">marine sediment metagenome</name>
    <dbReference type="NCBI Taxonomy" id="412755"/>
    <lineage>
        <taxon>unclassified sequences</taxon>
        <taxon>metagenomes</taxon>
        <taxon>ecological metagenomes</taxon>
    </lineage>
</organism>
<comment type="caution">
    <text evidence="1">The sequence shown here is derived from an EMBL/GenBank/DDBJ whole genome shotgun (WGS) entry which is preliminary data.</text>
</comment>
<name>A0A0F9JYD1_9ZZZZ</name>
<dbReference type="EMBL" id="LAZR01010345">
    <property type="protein sequence ID" value="KKM67461.1"/>
    <property type="molecule type" value="Genomic_DNA"/>
</dbReference>
<sequence>MKTSALFFGIFLLAPGVALGQETKPDSCESVDVKAPTEWIGSPPRNVNIRIGPGTNYPLHESGGLFAGEEIQILQECQGWLQARSMPEHLIDRAIEQRGQRRAEEMLLFWVRKDLIRRQTKPSTVTPRPAPRRCCRICRRGKACGNSCIARNLTCRQPPGCACNDGETQGDSVQVRCNQRAIGYI</sequence>
<evidence type="ECO:0008006" key="2">
    <source>
        <dbReference type="Google" id="ProtNLM"/>
    </source>
</evidence>
<accession>A0A0F9JYD1</accession>
<reference evidence="1" key="1">
    <citation type="journal article" date="2015" name="Nature">
        <title>Complex archaea that bridge the gap between prokaryotes and eukaryotes.</title>
        <authorList>
            <person name="Spang A."/>
            <person name="Saw J.H."/>
            <person name="Jorgensen S.L."/>
            <person name="Zaremba-Niedzwiedzka K."/>
            <person name="Martijn J."/>
            <person name="Lind A.E."/>
            <person name="van Eijk R."/>
            <person name="Schleper C."/>
            <person name="Guy L."/>
            <person name="Ettema T.J."/>
        </authorList>
    </citation>
    <scope>NUCLEOTIDE SEQUENCE</scope>
</reference>